<keyword evidence="8 9" id="KW-0472">Membrane</keyword>
<dbReference type="RefSeq" id="WP_066886136.1">
    <property type="nucleotide sequence ID" value="NZ_CP065728.1"/>
</dbReference>
<keyword evidence="2 9" id="KW-1003">Cell membrane</keyword>
<dbReference type="Pfam" id="PF01252">
    <property type="entry name" value="Peptidase_A8"/>
    <property type="match status" value="1"/>
</dbReference>
<proteinExistence type="inferred from homology"/>
<dbReference type="AlphaFoldDB" id="A0A1B8QRU2"/>
<comment type="similarity">
    <text evidence="1 9 11">Belongs to the peptidase A8 family.</text>
</comment>
<dbReference type="PANTHER" id="PTHR33695:SF1">
    <property type="entry name" value="LIPOPROTEIN SIGNAL PEPTIDASE"/>
    <property type="match status" value="1"/>
</dbReference>
<evidence type="ECO:0000313" key="14">
    <source>
        <dbReference type="Proteomes" id="UP000092575"/>
    </source>
</evidence>
<accession>A0A1B8QRU2</accession>
<evidence type="ECO:0000256" key="9">
    <source>
        <dbReference type="HAMAP-Rule" id="MF_00161"/>
    </source>
</evidence>
<dbReference type="Proteomes" id="UP000594834">
    <property type="component" value="Chromosome"/>
</dbReference>
<evidence type="ECO:0000313" key="12">
    <source>
        <dbReference type="EMBL" id="OBX87049.1"/>
    </source>
</evidence>
<dbReference type="UniPathway" id="UPA00665"/>
<dbReference type="GO" id="GO:0006508">
    <property type="term" value="P:proteolysis"/>
    <property type="evidence" value="ECO:0007669"/>
    <property type="project" value="UniProtKB-KW"/>
</dbReference>
<evidence type="ECO:0000256" key="8">
    <source>
        <dbReference type="ARBA" id="ARBA00023136"/>
    </source>
</evidence>
<feature type="transmembrane region" description="Helical" evidence="9">
    <location>
        <begin position="21"/>
        <end position="42"/>
    </location>
</feature>
<dbReference type="NCBIfam" id="TIGR00077">
    <property type="entry name" value="lspA"/>
    <property type="match status" value="1"/>
</dbReference>
<evidence type="ECO:0000256" key="4">
    <source>
        <dbReference type="ARBA" id="ARBA00022692"/>
    </source>
</evidence>
<reference evidence="12 14" key="1">
    <citation type="submission" date="2016-05" db="EMBL/GenBank/DDBJ databases">
        <title>Draft genome sequence of Moraxella nonliquefaciens CCUG 348T.</title>
        <authorList>
            <person name="Salva-Serra F."/>
            <person name="Engstrom-Jakobsson H."/>
            <person name="Thorell K."/>
            <person name="Gonzales-Siles L."/>
            <person name="Karlsson R."/>
            <person name="Boulund F."/>
            <person name="Engstrand L."/>
            <person name="Kristiansson E."/>
            <person name="Moore E."/>
        </authorList>
    </citation>
    <scope>NUCLEOTIDE SEQUENCE [LARGE SCALE GENOMIC DNA]</scope>
    <source>
        <strain evidence="12 14">CCUG 348</strain>
    </source>
</reference>
<evidence type="ECO:0000256" key="3">
    <source>
        <dbReference type="ARBA" id="ARBA00022670"/>
    </source>
</evidence>
<dbReference type="EC" id="3.4.23.36" evidence="9"/>
<keyword evidence="15" id="KW-1185">Reference proteome</keyword>
<feature type="active site" evidence="9">
    <location>
        <position position="156"/>
    </location>
</feature>
<dbReference type="GO" id="GO:0004190">
    <property type="term" value="F:aspartic-type endopeptidase activity"/>
    <property type="evidence" value="ECO:0007669"/>
    <property type="project" value="UniProtKB-UniRule"/>
</dbReference>
<organism evidence="12 14">
    <name type="scientific">Moraxella nonliquefaciens</name>
    <dbReference type="NCBI Taxonomy" id="478"/>
    <lineage>
        <taxon>Bacteria</taxon>
        <taxon>Pseudomonadati</taxon>
        <taxon>Pseudomonadota</taxon>
        <taxon>Gammaproteobacteria</taxon>
        <taxon>Moraxellales</taxon>
        <taxon>Moraxellaceae</taxon>
        <taxon>Moraxella</taxon>
    </lineage>
</organism>
<evidence type="ECO:0000256" key="2">
    <source>
        <dbReference type="ARBA" id="ARBA00022475"/>
    </source>
</evidence>
<evidence type="ECO:0000313" key="13">
    <source>
        <dbReference type="EMBL" id="QPT44338.1"/>
    </source>
</evidence>
<keyword evidence="6 9" id="KW-0378">Hydrolase</keyword>
<evidence type="ECO:0000313" key="15">
    <source>
        <dbReference type="Proteomes" id="UP000594834"/>
    </source>
</evidence>
<dbReference type="PANTHER" id="PTHR33695">
    <property type="entry name" value="LIPOPROTEIN SIGNAL PEPTIDASE"/>
    <property type="match status" value="1"/>
</dbReference>
<dbReference type="Proteomes" id="UP000092575">
    <property type="component" value="Unassembled WGS sequence"/>
</dbReference>
<evidence type="ECO:0000256" key="1">
    <source>
        <dbReference type="ARBA" id="ARBA00006139"/>
    </source>
</evidence>
<dbReference type="STRING" id="478.A7456_07760"/>
<evidence type="ECO:0000256" key="7">
    <source>
        <dbReference type="ARBA" id="ARBA00022989"/>
    </source>
</evidence>
<dbReference type="InterPro" id="IPR001872">
    <property type="entry name" value="Peptidase_A8"/>
</dbReference>
<name>A0A1B8QRU2_MORNO</name>
<sequence>MSENTQNNIQPLASSANANKAILYYFIGFVVLVIDQMTKIFFEKWLVNEGNSINVIEPILNWTLAYNHGAAFSFLANQGGWQKWLFATLGLLVSAFIMVYLRKIPKNAKILAWGLALVLGGAIGNVIDRFLYGHVIDFIHVHYANMWHYPVFNVADMAIMGGMGLVMVDMLFLENKRKNGVS</sequence>
<evidence type="ECO:0000256" key="5">
    <source>
        <dbReference type="ARBA" id="ARBA00022750"/>
    </source>
</evidence>
<dbReference type="HAMAP" id="MF_00161">
    <property type="entry name" value="LspA"/>
    <property type="match status" value="1"/>
</dbReference>
<dbReference type="PRINTS" id="PR00781">
    <property type="entry name" value="LIPOSIGPTASE"/>
</dbReference>
<evidence type="ECO:0000256" key="11">
    <source>
        <dbReference type="RuleBase" id="RU004181"/>
    </source>
</evidence>
<comment type="subcellular location">
    <subcellularLocation>
        <location evidence="9">Cell membrane</location>
        <topology evidence="9">Multi-pass membrane protein</topology>
    </subcellularLocation>
</comment>
<evidence type="ECO:0000256" key="10">
    <source>
        <dbReference type="RuleBase" id="RU000594"/>
    </source>
</evidence>
<keyword evidence="13" id="KW-0449">Lipoprotein</keyword>
<protein>
    <recommendedName>
        <fullName evidence="9">Lipoprotein signal peptidase</fullName>
        <ecNumber evidence="9">3.4.23.36</ecNumber>
    </recommendedName>
    <alternativeName>
        <fullName evidence="9">Prolipoprotein signal peptidase</fullName>
    </alternativeName>
    <alternativeName>
        <fullName evidence="9">Signal peptidase II</fullName>
        <shortName evidence="9">SPase II</shortName>
    </alternativeName>
</protein>
<keyword evidence="5 9" id="KW-0064">Aspartyl protease</keyword>
<feature type="transmembrane region" description="Helical" evidence="9">
    <location>
        <begin position="147"/>
        <end position="173"/>
    </location>
</feature>
<feature type="active site" evidence="9">
    <location>
        <position position="137"/>
    </location>
</feature>
<comment type="catalytic activity">
    <reaction evidence="9 10">
        <text>Release of signal peptides from bacterial membrane prolipoproteins. Hydrolyzes -Xaa-Yaa-Zaa-|-(S,diacylglyceryl)Cys-, in which Xaa is hydrophobic (preferably Leu), and Yaa (Ala or Ser) and Zaa (Gly or Ala) have small, neutral side chains.</text>
        <dbReference type="EC" id="3.4.23.36"/>
    </reaction>
</comment>
<reference evidence="13 15" key="2">
    <citation type="submission" date="2020-12" db="EMBL/GenBank/DDBJ databases">
        <title>FDA dAtabase for Regulatory Grade micrObial Sequences (FDA-ARGOS): Supporting development and validation of Infectious Disease Dx tests.</title>
        <authorList>
            <person name="Sproer C."/>
            <person name="Gronow S."/>
            <person name="Severitt S."/>
            <person name="Schroder I."/>
            <person name="Tallon L."/>
            <person name="Sadzewicz L."/>
            <person name="Zhao X."/>
            <person name="Boylan J."/>
            <person name="Ott S."/>
            <person name="Bowen H."/>
            <person name="Vavikolanu K."/>
            <person name="Mehta A."/>
            <person name="Aluvathingal J."/>
            <person name="Nadendla S."/>
            <person name="Lowell S."/>
            <person name="Myers T."/>
            <person name="Yan Y."/>
            <person name="Sichtig H."/>
        </authorList>
    </citation>
    <scope>NUCLEOTIDE SEQUENCE [LARGE SCALE GENOMIC DNA]</scope>
    <source>
        <strain evidence="13 15">FDAARGOS_869</strain>
    </source>
</reference>
<feature type="transmembrane region" description="Helical" evidence="9">
    <location>
        <begin position="84"/>
        <end position="101"/>
    </location>
</feature>
<dbReference type="EMBL" id="CP065728">
    <property type="protein sequence ID" value="QPT44338.1"/>
    <property type="molecule type" value="Genomic_DNA"/>
</dbReference>
<gene>
    <name evidence="9" type="primary">lspA</name>
    <name evidence="12" type="ORF">A7456_07760</name>
    <name evidence="13" type="ORF">I6G26_09820</name>
</gene>
<dbReference type="GO" id="GO:0005886">
    <property type="term" value="C:plasma membrane"/>
    <property type="evidence" value="ECO:0007669"/>
    <property type="project" value="UniProtKB-SubCell"/>
</dbReference>
<dbReference type="PROSITE" id="PS00855">
    <property type="entry name" value="SPASE_II"/>
    <property type="match status" value="1"/>
</dbReference>
<feature type="transmembrane region" description="Helical" evidence="9">
    <location>
        <begin position="110"/>
        <end position="127"/>
    </location>
</feature>
<evidence type="ECO:0000256" key="6">
    <source>
        <dbReference type="ARBA" id="ARBA00022801"/>
    </source>
</evidence>
<comment type="function">
    <text evidence="9 10">This protein specifically catalyzes the removal of signal peptides from prolipoproteins.</text>
</comment>
<comment type="pathway">
    <text evidence="9">Protein modification; lipoprotein biosynthesis (signal peptide cleavage).</text>
</comment>
<keyword evidence="4 9" id="KW-0812">Transmembrane</keyword>
<keyword evidence="3 9" id="KW-0645">Protease</keyword>
<keyword evidence="7 9" id="KW-1133">Transmembrane helix</keyword>
<dbReference type="EMBL" id="LXTW01000003">
    <property type="protein sequence ID" value="OBX87049.1"/>
    <property type="molecule type" value="Genomic_DNA"/>
</dbReference>